<evidence type="ECO:0000256" key="3">
    <source>
        <dbReference type="ARBA" id="ARBA00022816"/>
    </source>
</evidence>
<feature type="region of interest" description="Disordered" evidence="9">
    <location>
        <begin position="1"/>
        <end position="71"/>
    </location>
</feature>
<feature type="compositionally biased region" description="Polar residues" evidence="9">
    <location>
        <begin position="99"/>
        <end position="118"/>
    </location>
</feature>
<dbReference type="InterPro" id="IPR007846">
    <property type="entry name" value="RRM_NUP35_dom"/>
</dbReference>
<feature type="domain" description="RRM Nup35-type" evidence="10">
    <location>
        <begin position="118"/>
        <end position="199"/>
    </location>
</feature>
<dbReference type="Gene3D" id="3.30.70.330">
    <property type="match status" value="1"/>
</dbReference>
<evidence type="ECO:0000259" key="10">
    <source>
        <dbReference type="PROSITE" id="PS51472"/>
    </source>
</evidence>
<dbReference type="STRING" id="92696.A0A4R0RJE4"/>
<dbReference type="GO" id="GO:0044613">
    <property type="term" value="C:nuclear pore central transport channel"/>
    <property type="evidence" value="ECO:0007669"/>
    <property type="project" value="TreeGrafter"/>
</dbReference>
<dbReference type="GO" id="GO:0051028">
    <property type="term" value="P:mRNA transport"/>
    <property type="evidence" value="ECO:0007669"/>
    <property type="project" value="UniProtKB-UniRule"/>
</dbReference>
<feature type="compositionally biased region" description="Polar residues" evidence="9">
    <location>
        <begin position="224"/>
        <end position="234"/>
    </location>
</feature>
<evidence type="ECO:0000256" key="5">
    <source>
        <dbReference type="ARBA" id="ARBA00023010"/>
    </source>
</evidence>
<feature type="compositionally biased region" description="Polar residues" evidence="9">
    <location>
        <begin position="26"/>
        <end position="38"/>
    </location>
</feature>
<protein>
    <recommendedName>
        <fullName evidence="10">RRM Nup35-type domain-containing protein</fullName>
    </recommendedName>
</protein>
<keyword evidence="5" id="KW-0811">Translocation</keyword>
<proteinExistence type="predicted"/>
<dbReference type="GO" id="GO:0006999">
    <property type="term" value="P:nuclear pore organization"/>
    <property type="evidence" value="ECO:0007669"/>
    <property type="project" value="TreeGrafter"/>
</dbReference>
<name>A0A4R0RJE4_9APHY</name>
<dbReference type="Pfam" id="PF05172">
    <property type="entry name" value="RRM_Nup35"/>
    <property type="match status" value="1"/>
</dbReference>
<evidence type="ECO:0000256" key="9">
    <source>
        <dbReference type="SAM" id="MobiDB-lite"/>
    </source>
</evidence>
<feature type="region of interest" description="Disordered" evidence="9">
    <location>
        <begin position="211"/>
        <end position="234"/>
    </location>
</feature>
<dbReference type="PANTHER" id="PTHR21527:SF6">
    <property type="entry name" value="NUCLEOPORIN NUP35"/>
    <property type="match status" value="1"/>
</dbReference>
<dbReference type="InterPro" id="IPR012677">
    <property type="entry name" value="Nucleotide-bd_a/b_plait_sf"/>
</dbReference>
<comment type="subcellular location">
    <subcellularLocation>
        <location evidence="1">Nucleus</location>
        <location evidence="1">Nuclear pore complex</location>
    </subcellularLocation>
</comment>
<evidence type="ECO:0000256" key="1">
    <source>
        <dbReference type="ARBA" id="ARBA00004567"/>
    </source>
</evidence>
<evidence type="ECO:0000256" key="8">
    <source>
        <dbReference type="PROSITE-ProRule" id="PRU00804"/>
    </source>
</evidence>
<dbReference type="GO" id="GO:0044615">
    <property type="term" value="C:nuclear pore nuclear basket"/>
    <property type="evidence" value="ECO:0007669"/>
    <property type="project" value="TreeGrafter"/>
</dbReference>
<feature type="region of interest" description="Disordered" evidence="9">
    <location>
        <begin position="83"/>
        <end position="120"/>
    </location>
</feature>
<comment type="caution">
    <text evidence="11">The sequence shown here is derived from an EMBL/GenBank/DDBJ whole genome shotgun (WGS) entry which is preliminary data.</text>
</comment>
<organism evidence="11 12">
    <name type="scientific">Steccherinum ochraceum</name>
    <dbReference type="NCBI Taxonomy" id="92696"/>
    <lineage>
        <taxon>Eukaryota</taxon>
        <taxon>Fungi</taxon>
        <taxon>Dikarya</taxon>
        <taxon>Basidiomycota</taxon>
        <taxon>Agaricomycotina</taxon>
        <taxon>Agaricomycetes</taxon>
        <taxon>Polyporales</taxon>
        <taxon>Steccherinaceae</taxon>
        <taxon>Steccherinum</taxon>
    </lineage>
</organism>
<dbReference type="PANTHER" id="PTHR21527">
    <property type="entry name" value="NUCLEOPORIN NUP35"/>
    <property type="match status" value="1"/>
</dbReference>
<evidence type="ECO:0000256" key="7">
    <source>
        <dbReference type="ARBA" id="ARBA00023242"/>
    </source>
</evidence>
<evidence type="ECO:0000256" key="6">
    <source>
        <dbReference type="ARBA" id="ARBA00023132"/>
    </source>
</evidence>
<dbReference type="GO" id="GO:0003676">
    <property type="term" value="F:nucleic acid binding"/>
    <property type="evidence" value="ECO:0007669"/>
    <property type="project" value="InterPro"/>
</dbReference>
<keyword evidence="4" id="KW-0653">Protein transport</keyword>
<dbReference type="InterPro" id="IPR035979">
    <property type="entry name" value="RBD_domain_sf"/>
</dbReference>
<evidence type="ECO:0000256" key="2">
    <source>
        <dbReference type="ARBA" id="ARBA00022448"/>
    </source>
</evidence>
<gene>
    <name evidence="11" type="ORF">EIP91_012237</name>
</gene>
<evidence type="ECO:0000313" key="12">
    <source>
        <dbReference type="Proteomes" id="UP000292702"/>
    </source>
</evidence>
<accession>A0A4R0RJE4</accession>
<dbReference type="Proteomes" id="UP000292702">
    <property type="component" value="Unassembled WGS sequence"/>
</dbReference>
<dbReference type="SUPFAM" id="SSF54928">
    <property type="entry name" value="RNA-binding domain, RBD"/>
    <property type="match status" value="1"/>
</dbReference>
<reference evidence="11 12" key="1">
    <citation type="submission" date="2018-11" db="EMBL/GenBank/DDBJ databases">
        <title>Genome assembly of Steccherinum ochraceum LE-BIN_3174, the white-rot fungus of the Steccherinaceae family (The Residual Polyporoid clade, Polyporales, Basidiomycota).</title>
        <authorList>
            <person name="Fedorova T.V."/>
            <person name="Glazunova O.A."/>
            <person name="Landesman E.O."/>
            <person name="Moiseenko K.V."/>
            <person name="Psurtseva N.V."/>
            <person name="Savinova O.S."/>
            <person name="Shakhova N.V."/>
            <person name="Tyazhelova T.V."/>
            <person name="Vasina D.V."/>
        </authorList>
    </citation>
    <scope>NUCLEOTIDE SEQUENCE [LARGE SCALE GENOMIC DNA]</scope>
    <source>
        <strain evidence="11 12">LE-BIN_3174</strain>
    </source>
</reference>
<keyword evidence="6 8" id="KW-0906">Nuclear pore complex</keyword>
<feature type="compositionally biased region" description="Polar residues" evidence="9">
    <location>
        <begin position="1"/>
        <end position="13"/>
    </location>
</feature>
<keyword evidence="7 8" id="KW-0539">Nucleus</keyword>
<dbReference type="OrthoDB" id="3365060at2759"/>
<dbReference type="AlphaFoldDB" id="A0A4R0RJE4"/>
<evidence type="ECO:0000313" key="11">
    <source>
        <dbReference type="EMBL" id="TCD67606.1"/>
    </source>
</evidence>
<dbReference type="GO" id="GO:0005543">
    <property type="term" value="F:phospholipid binding"/>
    <property type="evidence" value="ECO:0007669"/>
    <property type="project" value="TreeGrafter"/>
</dbReference>
<dbReference type="GO" id="GO:0017056">
    <property type="term" value="F:structural constituent of nuclear pore"/>
    <property type="evidence" value="ECO:0007669"/>
    <property type="project" value="TreeGrafter"/>
</dbReference>
<dbReference type="GO" id="GO:0006607">
    <property type="term" value="P:NLS-bearing protein import into nucleus"/>
    <property type="evidence" value="ECO:0007669"/>
    <property type="project" value="TreeGrafter"/>
</dbReference>
<sequence length="318" mass="33439">MSVNQNNAPSPTGQRYDDPPLVQTKAKMNTLLSGSTASDFGMNSMFESSRDRPRQNLADEDAPPTSSVNDIVNEVFPDSASRRRLQASAFDSPARSLFRPQQSQAAPATPKTGPSSVPSRPLQVIVFGYPPDKYSVAVEYFRSIGESTEPDANTEITNCFRVGYVNPADALRAVRRNGEIVGGSWMVGVKWADQGLAESILGASLVRSPGALSTPEPTSPDVPMSTSPPASNGTFASDVVHRSSTPGAGTPAFGTPVRLAPSTSAFRKMNAVGSGTKAAQKVVPGGDGFLGSVPSHPQMNASPNKSIVGQVSDLIFGW</sequence>
<keyword evidence="2 8" id="KW-0813">Transport</keyword>
<dbReference type="EMBL" id="RWJN01000092">
    <property type="protein sequence ID" value="TCD67606.1"/>
    <property type="molecule type" value="Genomic_DNA"/>
</dbReference>
<keyword evidence="12" id="KW-1185">Reference proteome</keyword>
<keyword evidence="3 8" id="KW-0509">mRNA transport</keyword>
<dbReference type="PROSITE" id="PS51472">
    <property type="entry name" value="RRM_NUP35"/>
    <property type="match status" value="1"/>
</dbReference>
<evidence type="ECO:0000256" key="4">
    <source>
        <dbReference type="ARBA" id="ARBA00022927"/>
    </source>
</evidence>